<dbReference type="InterPro" id="IPR003519">
    <property type="entry name" value="OspF/SpvC"/>
</dbReference>
<evidence type="ECO:0000256" key="4">
    <source>
        <dbReference type="ARBA" id="ARBA00022525"/>
    </source>
</evidence>
<sequence>MPINRPNLTLDLSLLNVGPTSHRPQIISTNEHLKNNFNTLYNKMRQMPILQFKEAVDVPDYSGMRQCGFFAMRQGFQLANRDEDVFIHARRENAHCKGNFSGDKFHISVLKEQMPQAFNALSGLLFSENSPVDKWKVIDTELVDHQFRLGIGAQFTLYIKPDQENSQYSVFLLHKTRQFIEYLESRLAEKGITPGQYPASDVHPENWKYLSYRNELRSGRDGDVMQLQALREEPFYRLMTL</sequence>
<dbReference type="GO" id="GO:0005576">
    <property type="term" value="C:extracellular region"/>
    <property type="evidence" value="ECO:0007669"/>
    <property type="project" value="UniProtKB-SubCell"/>
</dbReference>
<comment type="subcellular location">
    <subcellularLocation>
        <location evidence="1">Secreted</location>
    </subcellularLocation>
</comment>
<evidence type="ECO:0000256" key="3">
    <source>
        <dbReference type="ARBA" id="ARBA00019026"/>
    </source>
</evidence>
<organism evidence="8 9">
    <name type="scientific">Salmonella enterica</name>
    <name type="common">Salmonella choleraesuis</name>
    <dbReference type="NCBI Taxonomy" id="28901"/>
    <lineage>
        <taxon>Bacteria</taxon>
        <taxon>Pseudomonadati</taxon>
        <taxon>Pseudomonadota</taxon>
        <taxon>Gammaproteobacteria</taxon>
        <taxon>Enterobacterales</taxon>
        <taxon>Enterobacteriaceae</taxon>
        <taxon>Salmonella</taxon>
    </lineage>
</organism>
<dbReference type="Gene3D" id="3.30.2430.10">
    <property type="entry name" value="phosphothreonine lyase"/>
    <property type="match status" value="1"/>
</dbReference>
<accession>A0A379SDU3</accession>
<evidence type="ECO:0000313" key="8">
    <source>
        <dbReference type="EMBL" id="SUG27156.1"/>
    </source>
</evidence>
<gene>
    <name evidence="8" type="primary">spvC</name>
    <name evidence="8" type="ORF">NCTC10718_04456</name>
</gene>
<evidence type="ECO:0000256" key="7">
    <source>
        <dbReference type="ARBA" id="ARBA00032568"/>
    </source>
</evidence>
<reference evidence="8 9" key="1">
    <citation type="submission" date="2018-06" db="EMBL/GenBank/DDBJ databases">
        <authorList>
            <consortium name="Pathogen Informatics"/>
            <person name="Doyle S."/>
        </authorList>
    </citation>
    <scope>NUCLEOTIDE SEQUENCE [LARGE SCALE GENOMIC DNA]</scope>
    <source>
        <strain evidence="8 9">NCTC10718</strain>
    </source>
</reference>
<keyword evidence="5" id="KW-0843">Virulence</keyword>
<dbReference type="PRINTS" id="PR01342">
    <property type="entry name" value="SALVRPPROT"/>
</dbReference>
<evidence type="ECO:0000313" key="9">
    <source>
        <dbReference type="Proteomes" id="UP000254332"/>
    </source>
</evidence>
<protein>
    <recommendedName>
        <fullName evidence="3">MAPK phosphothreonine lyase</fullName>
    </recommendedName>
    <alternativeName>
        <fullName evidence="7">Secreted effector protein SpvC</fullName>
    </alternativeName>
</protein>
<evidence type="ECO:0000256" key="1">
    <source>
        <dbReference type="ARBA" id="ARBA00004613"/>
    </source>
</evidence>
<comment type="similarity">
    <text evidence="2">Belongs to the phosphothreonine lyase family.</text>
</comment>
<proteinExistence type="inferred from homology"/>
<dbReference type="Proteomes" id="UP000254332">
    <property type="component" value="Unassembled WGS sequence"/>
</dbReference>
<dbReference type="Pfam" id="PF03536">
    <property type="entry name" value="VRP3"/>
    <property type="match status" value="1"/>
</dbReference>
<name>A0A379SDU3_SALER</name>
<evidence type="ECO:0000256" key="2">
    <source>
        <dbReference type="ARBA" id="ARBA00009168"/>
    </source>
</evidence>
<dbReference type="InterPro" id="IPR038498">
    <property type="entry name" value="OspF/SpvC_sf"/>
</dbReference>
<keyword evidence="4" id="KW-0964">Secreted</keyword>
<evidence type="ECO:0000256" key="6">
    <source>
        <dbReference type="ARBA" id="ARBA00023239"/>
    </source>
</evidence>
<dbReference type="AlphaFoldDB" id="A0A379SDU3"/>
<dbReference type="NCBIfam" id="NF011781">
    <property type="entry name" value="PRK15245.1"/>
    <property type="match status" value="1"/>
</dbReference>
<dbReference type="GO" id="GO:0016829">
    <property type="term" value="F:lyase activity"/>
    <property type="evidence" value="ECO:0007669"/>
    <property type="project" value="UniProtKB-KW"/>
</dbReference>
<evidence type="ECO:0000256" key="5">
    <source>
        <dbReference type="ARBA" id="ARBA00023026"/>
    </source>
</evidence>
<dbReference type="EMBL" id="UGWQ01000002">
    <property type="protein sequence ID" value="SUG27156.1"/>
    <property type="molecule type" value="Genomic_DNA"/>
</dbReference>
<keyword evidence="6" id="KW-0456">Lyase</keyword>